<name>A0A8J3MQR0_9CHLR</name>
<feature type="region of interest" description="Disordered" evidence="1">
    <location>
        <begin position="86"/>
        <end position="106"/>
    </location>
</feature>
<reference evidence="2" key="1">
    <citation type="submission" date="2020-10" db="EMBL/GenBank/DDBJ databases">
        <title>Taxonomic study of unclassified bacteria belonging to the class Ktedonobacteria.</title>
        <authorList>
            <person name="Yabe S."/>
            <person name="Wang C.M."/>
            <person name="Zheng Y."/>
            <person name="Sakai Y."/>
            <person name="Cavaletti L."/>
            <person name="Monciardini P."/>
            <person name="Donadio S."/>
        </authorList>
    </citation>
    <scope>NUCLEOTIDE SEQUENCE</scope>
    <source>
        <strain evidence="2">SOSP1-1</strain>
    </source>
</reference>
<gene>
    <name evidence="2" type="ORF">KSX_33250</name>
</gene>
<organism evidence="2 3">
    <name type="scientific">Ktedonospora formicarum</name>
    <dbReference type="NCBI Taxonomy" id="2778364"/>
    <lineage>
        <taxon>Bacteria</taxon>
        <taxon>Bacillati</taxon>
        <taxon>Chloroflexota</taxon>
        <taxon>Ktedonobacteria</taxon>
        <taxon>Ktedonobacterales</taxon>
        <taxon>Ktedonobacteraceae</taxon>
        <taxon>Ktedonospora</taxon>
    </lineage>
</organism>
<evidence type="ECO:0000313" key="2">
    <source>
        <dbReference type="EMBL" id="GHO45162.1"/>
    </source>
</evidence>
<dbReference type="EMBL" id="BNJF01000001">
    <property type="protein sequence ID" value="GHO45162.1"/>
    <property type="molecule type" value="Genomic_DNA"/>
</dbReference>
<dbReference type="Proteomes" id="UP000612362">
    <property type="component" value="Unassembled WGS sequence"/>
</dbReference>
<sequence length="106" mass="12149">MTELEQQHFEHFRQSYYDAYKKRYGKITPTAEIGITQAALDYIHLWRLQAEQITTGKLVSQARQHPGTGLRAWLQAAGLNEKDMMEPVKQEDEKSANRAALLTLSS</sequence>
<feature type="compositionally biased region" description="Basic and acidic residues" evidence="1">
    <location>
        <begin position="86"/>
        <end position="96"/>
    </location>
</feature>
<proteinExistence type="predicted"/>
<accession>A0A8J3MQR0</accession>
<keyword evidence="3" id="KW-1185">Reference proteome</keyword>
<protein>
    <submittedName>
        <fullName evidence="2">Uncharacterized protein</fullName>
    </submittedName>
</protein>
<evidence type="ECO:0000256" key="1">
    <source>
        <dbReference type="SAM" id="MobiDB-lite"/>
    </source>
</evidence>
<dbReference type="AlphaFoldDB" id="A0A8J3MQR0"/>
<comment type="caution">
    <text evidence="2">The sequence shown here is derived from an EMBL/GenBank/DDBJ whole genome shotgun (WGS) entry which is preliminary data.</text>
</comment>
<evidence type="ECO:0000313" key="3">
    <source>
        <dbReference type="Proteomes" id="UP000612362"/>
    </source>
</evidence>